<feature type="domain" description="Pyrroline-5-carboxylate reductase catalytic N-terminal" evidence="1">
    <location>
        <begin position="4"/>
        <end position="79"/>
    </location>
</feature>
<dbReference type="Pfam" id="PF10728">
    <property type="entry name" value="DUF2520"/>
    <property type="match status" value="1"/>
</dbReference>
<evidence type="ECO:0000313" key="3">
    <source>
        <dbReference type="EMBL" id="MFD2567848.1"/>
    </source>
</evidence>
<dbReference type="PANTHER" id="PTHR40459:SF1">
    <property type="entry name" value="CONSERVED HYPOTHETICAL ALANINE AND LEUCINE RICH PROTEIN"/>
    <property type="match status" value="1"/>
</dbReference>
<evidence type="ECO:0000313" key="4">
    <source>
        <dbReference type="Proteomes" id="UP001597508"/>
    </source>
</evidence>
<comment type="caution">
    <text evidence="3">The sequence shown here is derived from an EMBL/GenBank/DDBJ whole genome shotgun (WGS) entry which is preliminary data.</text>
</comment>
<dbReference type="InterPro" id="IPR018931">
    <property type="entry name" value="DUF2520"/>
</dbReference>
<dbReference type="InterPro" id="IPR028939">
    <property type="entry name" value="P5C_Rdtase_cat_N"/>
</dbReference>
<gene>
    <name evidence="3" type="ORF">ACFSRZ_10730</name>
</gene>
<sequence length="250" mass="27990">MISVVVVGSGNVATHLIQAFSQVDTICLKQVYTRNLDDLETFKITIPVTNSLDLLEEADVTIIAVSDDAISEVSSQIQNSFVVHTSGNTGMQQLRNSTRKGVFYPLQSFSKEKPVDFHHIPFCLEVENSKDMAMLEILANALGGSIYHISSDQRKNIHVAAVFANNFTNHMYQMAKDICDTHQIPFDILQPLIEETADKVKRLSPKDAQTGPAIRKDEKTIKNHLNLLDSSQKELYKHLTESIQKHGKKL</sequence>
<evidence type="ECO:0000259" key="1">
    <source>
        <dbReference type="Pfam" id="PF03807"/>
    </source>
</evidence>
<proteinExistence type="predicted"/>
<dbReference type="InterPro" id="IPR036291">
    <property type="entry name" value="NAD(P)-bd_dom_sf"/>
</dbReference>
<name>A0ABW5LSQ5_9FLAO</name>
<organism evidence="3 4">
    <name type="scientific">Pseudotenacibaculum haliotis</name>
    <dbReference type="NCBI Taxonomy" id="1862138"/>
    <lineage>
        <taxon>Bacteria</taxon>
        <taxon>Pseudomonadati</taxon>
        <taxon>Bacteroidota</taxon>
        <taxon>Flavobacteriia</taxon>
        <taxon>Flavobacteriales</taxon>
        <taxon>Flavobacteriaceae</taxon>
        <taxon>Pseudotenacibaculum</taxon>
    </lineage>
</organism>
<dbReference type="Proteomes" id="UP001597508">
    <property type="component" value="Unassembled WGS sequence"/>
</dbReference>
<dbReference type="InterPro" id="IPR037108">
    <property type="entry name" value="TM1727-like_C_sf"/>
</dbReference>
<dbReference type="PANTHER" id="PTHR40459">
    <property type="entry name" value="CONSERVED HYPOTHETICAL ALANINE AND LEUCINE RICH PROTEIN"/>
    <property type="match status" value="1"/>
</dbReference>
<protein>
    <submittedName>
        <fullName evidence="3">Rossmann-like and DUF2520 domain-containing protein</fullName>
    </submittedName>
</protein>
<reference evidence="4" key="1">
    <citation type="journal article" date="2019" name="Int. J. Syst. Evol. Microbiol.">
        <title>The Global Catalogue of Microorganisms (GCM) 10K type strain sequencing project: providing services to taxonomists for standard genome sequencing and annotation.</title>
        <authorList>
            <consortium name="The Broad Institute Genomics Platform"/>
            <consortium name="The Broad Institute Genome Sequencing Center for Infectious Disease"/>
            <person name="Wu L."/>
            <person name="Ma J."/>
        </authorList>
    </citation>
    <scope>NUCLEOTIDE SEQUENCE [LARGE SCALE GENOMIC DNA]</scope>
    <source>
        <strain evidence="4">KCTC 52127</strain>
    </source>
</reference>
<dbReference type="SUPFAM" id="SSF48179">
    <property type="entry name" value="6-phosphogluconate dehydrogenase C-terminal domain-like"/>
    <property type="match status" value="1"/>
</dbReference>
<keyword evidence="4" id="KW-1185">Reference proteome</keyword>
<dbReference type="EMBL" id="JBHULH010000004">
    <property type="protein sequence ID" value="MFD2567848.1"/>
    <property type="molecule type" value="Genomic_DNA"/>
</dbReference>
<dbReference type="Gene3D" id="3.40.50.720">
    <property type="entry name" value="NAD(P)-binding Rossmann-like Domain"/>
    <property type="match status" value="1"/>
</dbReference>
<evidence type="ECO:0000259" key="2">
    <source>
        <dbReference type="Pfam" id="PF10728"/>
    </source>
</evidence>
<feature type="domain" description="DUF2520" evidence="2">
    <location>
        <begin position="120"/>
        <end position="243"/>
    </location>
</feature>
<dbReference type="Pfam" id="PF03807">
    <property type="entry name" value="F420_oxidored"/>
    <property type="match status" value="1"/>
</dbReference>
<dbReference type="Gene3D" id="1.10.1040.20">
    <property type="entry name" value="ProC-like, C-terminal domain"/>
    <property type="match status" value="1"/>
</dbReference>
<dbReference type="RefSeq" id="WP_379666554.1">
    <property type="nucleotide sequence ID" value="NZ_JBHULH010000004.1"/>
</dbReference>
<dbReference type="InterPro" id="IPR008927">
    <property type="entry name" value="6-PGluconate_DH-like_C_sf"/>
</dbReference>
<accession>A0ABW5LSQ5</accession>
<dbReference type="SUPFAM" id="SSF51735">
    <property type="entry name" value="NAD(P)-binding Rossmann-fold domains"/>
    <property type="match status" value="1"/>
</dbReference>